<dbReference type="AlphaFoldDB" id="A0A1J8PP69"/>
<sequence length="214" mass="23204">MLATCQSEVASVDEGAWNSSTNLETIFSDEVQTITPATANEGNAISLSTTLSLLSQPLVFQHSQRQVSGQEYGPHSQEFVNTLSEGADPPELLFSDTPVSAGYELGTQPFQFIPEYSTSEGQTLSHSSANRHQELRLSVVQGGQEKIYAPPTFPPPSQHVCCTTRAPCPLPPDAFQSAPRQGTDAPEEVLKSPRPQTQVTYTLVKRCERASRAP</sequence>
<feature type="region of interest" description="Disordered" evidence="1">
    <location>
        <begin position="172"/>
        <end position="196"/>
    </location>
</feature>
<name>A0A1J8PP69_9AGAM</name>
<proteinExistence type="predicted"/>
<evidence type="ECO:0000256" key="1">
    <source>
        <dbReference type="SAM" id="MobiDB-lite"/>
    </source>
</evidence>
<keyword evidence="3" id="KW-1185">Reference proteome</keyword>
<gene>
    <name evidence="2" type="ORF">AZE42_12422</name>
</gene>
<dbReference type="Proteomes" id="UP000183567">
    <property type="component" value="Unassembled WGS sequence"/>
</dbReference>
<accession>A0A1J8PP69</accession>
<organism evidence="2 3">
    <name type="scientific">Rhizopogon vesiculosus</name>
    <dbReference type="NCBI Taxonomy" id="180088"/>
    <lineage>
        <taxon>Eukaryota</taxon>
        <taxon>Fungi</taxon>
        <taxon>Dikarya</taxon>
        <taxon>Basidiomycota</taxon>
        <taxon>Agaricomycotina</taxon>
        <taxon>Agaricomycetes</taxon>
        <taxon>Agaricomycetidae</taxon>
        <taxon>Boletales</taxon>
        <taxon>Suillineae</taxon>
        <taxon>Rhizopogonaceae</taxon>
        <taxon>Rhizopogon</taxon>
    </lineage>
</organism>
<dbReference type="EMBL" id="LVVM01005861">
    <property type="protein sequence ID" value="OJA09595.1"/>
    <property type="molecule type" value="Genomic_DNA"/>
</dbReference>
<evidence type="ECO:0000313" key="3">
    <source>
        <dbReference type="Proteomes" id="UP000183567"/>
    </source>
</evidence>
<evidence type="ECO:0000313" key="2">
    <source>
        <dbReference type="EMBL" id="OJA09595.1"/>
    </source>
</evidence>
<dbReference type="OrthoDB" id="2682285at2759"/>
<reference evidence="2 3" key="1">
    <citation type="submission" date="2016-03" db="EMBL/GenBank/DDBJ databases">
        <title>Comparative genomics of the ectomycorrhizal sister species Rhizopogon vinicolor and Rhizopogon vesiculosus (Basidiomycota: Boletales) reveals a divergence of the mating type B locus.</title>
        <authorList>
            <person name="Mujic A.B."/>
            <person name="Kuo A."/>
            <person name="Tritt A."/>
            <person name="Lipzen A."/>
            <person name="Chen C."/>
            <person name="Johnson J."/>
            <person name="Sharma A."/>
            <person name="Barry K."/>
            <person name="Grigoriev I.V."/>
            <person name="Spatafora J.W."/>
        </authorList>
    </citation>
    <scope>NUCLEOTIDE SEQUENCE [LARGE SCALE GENOMIC DNA]</scope>
    <source>
        <strain evidence="2 3">AM-OR11-056</strain>
    </source>
</reference>
<protein>
    <submittedName>
        <fullName evidence="2">Uncharacterized protein</fullName>
    </submittedName>
</protein>
<comment type="caution">
    <text evidence="2">The sequence shown here is derived from an EMBL/GenBank/DDBJ whole genome shotgun (WGS) entry which is preliminary data.</text>
</comment>